<feature type="compositionally biased region" description="Pro residues" evidence="1">
    <location>
        <begin position="21"/>
        <end position="33"/>
    </location>
</feature>
<feature type="compositionally biased region" description="Polar residues" evidence="1">
    <location>
        <begin position="217"/>
        <end position="231"/>
    </location>
</feature>
<accession>A0A9P6NUJ3</accession>
<feature type="region of interest" description="Disordered" evidence="1">
    <location>
        <begin position="324"/>
        <end position="357"/>
    </location>
</feature>
<keyword evidence="3" id="KW-1185">Reference proteome</keyword>
<evidence type="ECO:0000313" key="2">
    <source>
        <dbReference type="EMBL" id="KAG0152189.1"/>
    </source>
</evidence>
<name>A0A9P6NUJ3_9BASI</name>
<feature type="region of interest" description="Disordered" evidence="1">
    <location>
        <begin position="190"/>
        <end position="291"/>
    </location>
</feature>
<organism evidence="2 3">
    <name type="scientific">Cronartium quercuum f. sp. fusiforme G11</name>
    <dbReference type="NCBI Taxonomy" id="708437"/>
    <lineage>
        <taxon>Eukaryota</taxon>
        <taxon>Fungi</taxon>
        <taxon>Dikarya</taxon>
        <taxon>Basidiomycota</taxon>
        <taxon>Pucciniomycotina</taxon>
        <taxon>Pucciniomycetes</taxon>
        <taxon>Pucciniales</taxon>
        <taxon>Coleosporiaceae</taxon>
        <taxon>Cronartium</taxon>
    </lineage>
</organism>
<dbReference type="AlphaFoldDB" id="A0A9P6NUJ3"/>
<proteinExistence type="predicted"/>
<gene>
    <name evidence="2" type="ORF">CROQUDRAFT_650265</name>
</gene>
<feature type="compositionally biased region" description="Polar residues" evidence="1">
    <location>
        <begin position="8"/>
        <end position="18"/>
    </location>
</feature>
<feature type="compositionally biased region" description="Polar residues" evidence="1">
    <location>
        <begin position="45"/>
        <end position="71"/>
    </location>
</feature>
<feature type="compositionally biased region" description="Basic and acidic residues" evidence="1">
    <location>
        <begin position="236"/>
        <end position="259"/>
    </location>
</feature>
<dbReference type="OrthoDB" id="2502557at2759"/>
<evidence type="ECO:0000313" key="3">
    <source>
        <dbReference type="Proteomes" id="UP000886653"/>
    </source>
</evidence>
<dbReference type="EMBL" id="MU167209">
    <property type="protein sequence ID" value="KAG0152189.1"/>
    <property type="molecule type" value="Genomic_DNA"/>
</dbReference>
<evidence type="ECO:0000256" key="1">
    <source>
        <dbReference type="SAM" id="MobiDB-lite"/>
    </source>
</evidence>
<feature type="region of interest" description="Disordered" evidence="1">
    <location>
        <begin position="1"/>
        <end position="128"/>
    </location>
</feature>
<reference evidence="2" key="1">
    <citation type="submission" date="2013-11" db="EMBL/GenBank/DDBJ databases">
        <title>Genome sequence of the fusiform rust pathogen reveals effectors for host alternation and coevolution with pine.</title>
        <authorList>
            <consortium name="DOE Joint Genome Institute"/>
            <person name="Smith K."/>
            <person name="Pendleton A."/>
            <person name="Kubisiak T."/>
            <person name="Anderson C."/>
            <person name="Salamov A."/>
            <person name="Aerts A."/>
            <person name="Riley R."/>
            <person name="Clum A."/>
            <person name="Lindquist E."/>
            <person name="Ence D."/>
            <person name="Campbell M."/>
            <person name="Kronenberg Z."/>
            <person name="Feau N."/>
            <person name="Dhillon B."/>
            <person name="Hamelin R."/>
            <person name="Burleigh J."/>
            <person name="Smith J."/>
            <person name="Yandell M."/>
            <person name="Nelson C."/>
            <person name="Grigoriev I."/>
            <person name="Davis J."/>
        </authorList>
    </citation>
    <scope>NUCLEOTIDE SEQUENCE</scope>
    <source>
        <strain evidence="2">G11</strain>
    </source>
</reference>
<sequence length="408" mass="44669">MAYLSASHRPNSLHQSYAYSLPPPDGPLPPLPHLPKTGTGPAQFHNHQPSSSGRPYLSSNRKSSLLATSDIPSRPPLPSHLEKLKQDPQLGQRRVARSELDQPTDPAFAGARPRPRPTKSGQHVARPYSHYTVGSRPLSAFVDDSRFVTGVLESALPPSARAPPMPKPTRTMSIAQLDQRHRLALQRIQQPANASIAREAPSSVDPVSMPRTARPKSAQTTRRVPSASGSASVDGRQFKKSPESERVQEREESAKENPRPSRWRIFSLFRSRQPSSSSPKSKTIEKAPSGTGVPILMRNEEIIDSDSDSDVPLAQLRPQSLRPTASMNTVRSASTVSSRAHPGPMVTDQSPKPYARPNLYTRASIPASAANRMSMMSTEARPGQAEVPLLPSNRSQKFSHRSSAWLDY</sequence>
<dbReference type="Proteomes" id="UP000886653">
    <property type="component" value="Unassembled WGS sequence"/>
</dbReference>
<protein>
    <submittedName>
        <fullName evidence="2">Uncharacterized protein</fullName>
    </submittedName>
</protein>
<feature type="compositionally biased region" description="Low complexity" evidence="1">
    <location>
        <begin position="266"/>
        <end position="281"/>
    </location>
</feature>
<feature type="region of interest" description="Disordered" evidence="1">
    <location>
        <begin position="371"/>
        <end position="408"/>
    </location>
</feature>
<comment type="caution">
    <text evidence="2">The sequence shown here is derived from an EMBL/GenBank/DDBJ whole genome shotgun (WGS) entry which is preliminary data.</text>
</comment>
<feature type="compositionally biased region" description="Polar residues" evidence="1">
    <location>
        <begin position="324"/>
        <end position="338"/>
    </location>
</feature>